<dbReference type="Pfam" id="PF03633">
    <property type="entry name" value="Glyco_hydro_65C"/>
    <property type="match status" value="1"/>
</dbReference>
<proteinExistence type="inferred from homology"/>
<dbReference type="Gene3D" id="2.70.98.40">
    <property type="entry name" value="Glycoside hydrolase, family 65, N-terminal domain"/>
    <property type="match status" value="1"/>
</dbReference>
<reference evidence="10 11" key="1">
    <citation type="submission" date="2020-08" db="EMBL/GenBank/DDBJ databases">
        <title>Sequencing the genomes of 1000 actinobacteria strains.</title>
        <authorList>
            <person name="Klenk H.-P."/>
        </authorList>
    </citation>
    <scope>NUCLEOTIDE SEQUENCE [LARGE SCALE GENOMIC DNA]</scope>
    <source>
        <strain evidence="10 11">DSM 44598</strain>
    </source>
</reference>
<dbReference type="InterPro" id="IPR005194">
    <property type="entry name" value="Glyco_hydro_65_C"/>
</dbReference>
<evidence type="ECO:0000256" key="5">
    <source>
        <dbReference type="PIRSR" id="PIRSR036289-50"/>
    </source>
</evidence>
<dbReference type="Proteomes" id="UP000579647">
    <property type="component" value="Unassembled WGS sequence"/>
</dbReference>
<protein>
    <submittedName>
        <fullName evidence="10">Trehalose/maltose hydrolase-like predicted phosphorylase</fullName>
    </submittedName>
</protein>
<dbReference type="InterPro" id="IPR017045">
    <property type="entry name" value="Malt_Pase/Glycosyl_Hdrlase"/>
</dbReference>
<dbReference type="InterPro" id="IPR005195">
    <property type="entry name" value="Glyco_hydro_65_M"/>
</dbReference>
<evidence type="ECO:0000256" key="1">
    <source>
        <dbReference type="ARBA" id="ARBA00006768"/>
    </source>
</evidence>
<name>A0A840WIX7_9ACTN</name>
<evidence type="ECO:0000259" key="9">
    <source>
        <dbReference type="Pfam" id="PF03636"/>
    </source>
</evidence>
<dbReference type="InterPro" id="IPR011013">
    <property type="entry name" value="Gal_mutarotase_sf_dom"/>
</dbReference>
<evidence type="ECO:0000259" key="8">
    <source>
        <dbReference type="Pfam" id="PF03633"/>
    </source>
</evidence>
<gene>
    <name evidence="10" type="ORF">HNR07_001165</name>
</gene>
<keyword evidence="2" id="KW-0328">Glycosyltransferase</keyword>
<feature type="binding site" evidence="6">
    <location>
        <begin position="351"/>
        <end position="352"/>
    </location>
    <ligand>
        <name>substrate</name>
    </ligand>
</feature>
<dbReference type="Pfam" id="PF03636">
    <property type="entry name" value="Glyco_hydro_65N"/>
    <property type="match status" value="1"/>
</dbReference>
<dbReference type="Pfam" id="PF03632">
    <property type="entry name" value="Glyco_hydro_65m"/>
    <property type="match status" value="1"/>
</dbReference>
<feature type="active site" description="Proton donor" evidence="5">
    <location>
        <position position="490"/>
    </location>
</feature>
<keyword evidence="10" id="KW-0378">Hydrolase</keyword>
<dbReference type="PANTHER" id="PTHR11051:SF8">
    <property type="entry name" value="PROTEIN-GLUCOSYLGALACTOSYLHYDROXYLYSINE GLUCOSIDASE"/>
    <property type="match status" value="1"/>
</dbReference>
<evidence type="ECO:0000256" key="6">
    <source>
        <dbReference type="PIRSR" id="PIRSR036289-51"/>
    </source>
</evidence>
<dbReference type="Gene3D" id="1.50.10.10">
    <property type="match status" value="1"/>
</dbReference>
<dbReference type="InterPro" id="IPR005196">
    <property type="entry name" value="Glyco_hydro_65_N"/>
</dbReference>
<evidence type="ECO:0000256" key="4">
    <source>
        <dbReference type="ARBA" id="ARBA00023295"/>
    </source>
</evidence>
<feature type="binding site" evidence="6">
    <location>
        <begin position="610"/>
        <end position="611"/>
    </location>
    <ligand>
        <name>substrate</name>
    </ligand>
</feature>
<keyword evidence="3" id="KW-0808">Transferase</keyword>
<evidence type="ECO:0000313" key="10">
    <source>
        <dbReference type="EMBL" id="MBB5490028.1"/>
    </source>
</evidence>
<dbReference type="PIRSF" id="PIRSF036289">
    <property type="entry name" value="Glycosyl_hydrolase_malt_phosph"/>
    <property type="match status" value="1"/>
</dbReference>
<dbReference type="GO" id="GO:0005975">
    <property type="term" value="P:carbohydrate metabolic process"/>
    <property type="evidence" value="ECO:0007669"/>
    <property type="project" value="InterPro"/>
</dbReference>
<dbReference type="RefSeq" id="WP_184362844.1">
    <property type="nucleotide sequence ID" value="NZ_BAAAKM010000103.1"/>
</dbReference>
<dbReference type="InterPro" id="IPR037018">
    <property type="entry name" value="GH65_N"/>
</dbReference>
<dbReference type="SUPFAM" id="SSF48208">
    <property type="entry name" value="Six-hairpin glycosidases"/>
    <property type="match status" value="1"/>
</dbReference>
<keyword evidence="11" id="KW-1185">Reference proteome</keyword>
<dbReference type="PANTHER" id="PTHR11051">
    <property type="entry name" value="GLYCOSYL HYDROLASE-RELATED"/>
    <property type="match status" value="1"/>
</dbReference>
<evidence type="ECO:0000256" key="3">
    <source>
        <dbReference type="ARBA" id="ARBA00022679"/>
    </source>
</evidence>
<keyword evidence="4" id="KW-0326">Glycosidase</keyword>
<sequence length="794" mass="88281">MSAWTLVHEGFAPEEEGRREALRTLGNGYFATRGAAPEARADGVHYPGTYVAGCYNRLVSRVDGRAVENEDLVNAPDWLCLTFHLPGSPWLAGGDPRVREQRTELDMLRGLLTRTFLVTEDDGRSTRVCQRSLVSMADPHLAAVETTFLPRNWSGTLTVRSGLDGRVTNDGVARYRQLDGHHLRARGSGGATPDLTWLLARTSASDITLAMAARTRVAHGPAPASGRVGTHHDLVTAELGIELTQGTEVTVTTTVALHTSRDTAVSDPLTAARERVGSAPGFDQLRTEHALAWRHLWNRCSVDVGDEGDQRVLNLHLFHLLQVLSPHIVDLDAGVPARGLHGEAYRGHVFWDEVFVFPFLDLHFPETARALLRHRWRRLPKARAAAREKGLRGALFPWQSGSDGREETQRAHLNPMSGRWLPDHSHLQRHVNVAIAYNVWQHHRATGDPGFLADFGAELLLETARALADLAVYDPGLGRHVIRGVMGPDEYHQGYPDRAGPGLDDNAYTNVMTAWVLLRALDALEALPTARRRELAAEIGLGEEELERFVVLTRTLRVPFHDGVISQFAGYEHLRELDWAGLRAEYGDIRRLDRILESRGDNCDRYKAAKQADVLMLFYLLPAEELGDTLRRLGYPVDPGLIPRTVAYYLERTSHGSTLSSVVHSWVLARTDREHSWRFFREALRSDIDDTQGGTTAEGVHLGAMAGTVDLLTRCYSGLSTRGGVLDLSPLLPAELDELSFELRYRGHWGIRLRLFRDRVEVRVPPSDLPPLEVRVKSRTATVAPGTSCSLPIR</sequence>
<comment type="caution">
    <text evidence="10">The sequence shown here is derived from an EMBL/GenBank/DDBJ whole genome shotgun (WGS) entry which is preliminary data.</text>
</comment>
<evidence type="ECO:0000259" key="7">
    <source>
        <dbReference type="Pfam" id="PF03632"/>
    </source>
</evidence>
<feature type="domain" description="Glycoside hydrolase family 65 central catalytic" evidence="7">
    <location>
        <begin position="315"/>
        <end position="709"/>
    </location>
</feature>
<feature type="domain" description="Glycoside hydrolase family 65 N-terminal" evidence="9">
    <location>
        <begin position="8"/>
        <end position="261"/>
    </location>
</feature>
<organism evidence="10 11">
    <name type="scientific">Nocardiopsis metallicus</name>
    <dbReference type="NCBI Taxonomy" id="179819"/>
    <lineage>
        <taxon>Bacteria</taxon>
        <taxon>Bacillati</taxon>
        <taxon>Actinomycetota</taxon>
        <taxon>Actinomycetes</taxon>
        <taxon>Streptosporangiales</taxon>
        <taxon>Nocardiopsidaceae</taxon>
        <taxon>Nocardiopsis</taxon>
    </lineage>
</organism>
<accession>A0A840WIX7</accession>
<dbReference type="InterPro" id="IPR012341">
    <property type="entry name" value="6hp_glycosidase-like_sf"/>
</dbReference>
<feature type="domain" description="Glycoside hydrolase family 65 C-terminal" evidence="8">
    <location>
        <begin position="719"/>
        <end position="783"/>
    </location>
</feature>
<comment type="similarity">
    <text evidence="1">Belongs to the glycosyl hydrolase 65 family.</text>
</comment>
<dbReference type="EMBL" id="JACHDO010000001">
    <property type="protein sequence ID" value="MBB5490028.1"/>
    <property type="molecule type" value="Genomic_DNA"/>
</dbReference>
<dbReference type="AlphaFoldDB" id="A0A840WIX7"/>
<dbReference type="Gene3D" id="2.60.420.10">
    <property type="entry name" value="Maltose phosphorylase, domain 3"/>
    <property type="match status" value="1"/>
</dbReference>
<evidence type="ECO:0000256" key="2">
    <source>
        <dbReference type="ARBA" id="ARBA00022676"/>
    </source>
</evidence>
<dbReference type="GO" id="GO:0016757">
    <property type="term" value="F:glycosyltransferase activity"/>
    <property type="evidence" value="ECO:0007669"/>
    <property type="project" value="UniProtKB-KW"/>
</dbReference>
<dbReference type="InterPro" id="IPR008928">
    <property type="entry name" value="6-hairpin_glycosidase_sf"/>
</dbReference>
<dbReference type="GO" id="GO:0030246">
    <property type="term" value="F:carbohydrate binding"/>
    <property type="evidence" value="ECO:0007669"/>
    <property type="project" value="InterPro"/>
</dbReference>
<dbReference type="FunFam" id="1.50.10.10:FF:000053">
    <property type="entry name" value="Putative glycosyl hydrolase"/>
    <property type="match status" value="1"/>
</dbReference>
<evidence type="ECO:0000313" key="11">
    <source>
        <dbReference type="Proteomes" id="UP000579647"/>
    </source>
</evidence>
<dbReference type="SUPFAM" id="SSF74650">
    <property type="entry name" value="Galactose mutarotase-like"/>
    <property type="match status" value="1"/>
</dbReference>
<dbReference type="GO" id="GO:0004553">
    <property type="term" value="F:hydrolase activity, hydrolyzing O-glycosyl compounds"/>
    <property type="evidence" value="ECO:0007669"/>
    <property type="project" value="TreeGrafter"/>
</dbReference>